<protein>
    <submittedName>
        <fullName evidence="2">Uncharacterized protein</fullName>
    </submittedName>
</protein>
<feature type="signal peptide" evidence="1">
    <location>
        <begin position="1"/>
        <end position="22"/>
    </location>
</feature>
<evidence type="ECO:0000313" key="3">
    <source>
        <dbReference type="Proteomes" id="UP000502641"/>
    </source>
</evidence>
<keyword evidence="3" id="KW-1185">Reference proteome</keyword>
<evidence type="ECO:0000313" key="2">
    <source>
        <dbReference type="EMBL" id="QJS08275.1"/>
    </source>
</evidence>
<evidence type="ECO:0000256" key="1">
    <source>
        <dbReference type="SAM" id="SignalP"/>
    </source>
</evidence>
<accession>A0A6M4PBA6</accession>
<proteinExistence type="predicted"/>
<reference evidence="2 3" key="1">
    <citation type="submission" date="2020-05" db="EMBL/GenBank/DDBJ databases">
        <authorList>
            <person name="Li K."/>
        </authorList>
    </citation>
    <scope>NUCLEOTIDE SEQUENCE [LARGE SCALE GENOMIC DNA]</scope>
    <source>
        <strain evidence="3">jing01</strain>
    </source>
</reference>
<dbReference type="AlphaFoldDB" id="A0A6M4PBA6"/>
<dbReference type="KEGG" id="sarg:HKX69_00920"/>
<keyword evidence="1" id="KW-0732">Signal</keyword>
<sequence length="100" mass="10700">MQMTGRIAIVGASTVLAAAAMAIGGGPATADTIQASEHHPAVAVSGCAQNSADRHHAARQPTDRWIEDQLTTFYPSSRQRLAVFDPWVKDQIALFQQTGR</sequence>
<dbReference type="EMBL" id="CP053189">
    <property type="protein sequence ID" value="QJS08275.1"/>
    <property type="molecule type" value="Genomic_DNA"/>
</dbReference>
<gene>
    <name evidence="2" type="ORF">HKX69_00920</name>
</gene>
<feature type="chain" id="PRO_5039729966" evidence="1">
    <location>
        <begin position="23"/>
        <end position="100"/>
    </location>
</feature>
<name>A0A6M4PBA6_9ACTN</name>
<organism evidence="2 3">
    <name type="scientific">Streptomyces argyrophylli</name>
    <dbReference type="NCBI Taxonomy" id="2726118"/>
    <lineage>
        <taxon>Bacteria</taxon>
        <taxon>Bacillati</taxon>
        <taxon>Actinomycetota</taxon>
        <taxon>Actinomycetes</taxon>
        <taxon>Kitasatosporales</taxon>
        <taxon>Streptomycetaceae</taxon>
        <taxon>Streptomyces</taxon>
    </lineage>
</organism>
<dbReference type="Proteomes" id="UP000502641">
    <property type="component" value="Chromosome"/>
</dbReference>
<dbReference type="RefSeq" id="WP_171150172.1">
    <property type="nucleotide sequence ID" value="NZ_CP053189.1"/>
</dbReference>